<dbReference type="Pfam" id="PF06792">
    <property type="entry name" value="UPF0261"/>
    <property type="match status" value="1"/>
</dbReference>
<dbReference type="PANTHER" id="PTHR31862">
    <property type="entry name" value="UPF0261 DOMAIN PROTEIN (AFU_ORTHOLOGUE AFUA_1G10120)"/>
    <property type="match status" value="1"/>
</dbReference>
<feature type="region of interest" description="Disordered" evidence="1">
    <location>
        <begin position="350"/>
        <end position="376"/>
    </location>
</feature>
<evidence type="ECO:0000259" key="3">
    <source>
        <dbReference type="Pfam" id="PF14420"/>
    </source>
</evidence>
<name>A0A0F7TQM6_PENBI</name>
<proteinExistence type="predicted"/>
<dbReference type="Pfam" id="PF14420">
    <property type="entry name" value="Clr5"/>
    <property type="match status" value="1"/>
</dbReference>
<evidence type="ECO:0000259" key="4">
    <source>
        <dbReference type="Pfam" id="PF23189"/>
    </source>
</evidence>
<evidence type="ECO:0000256" key="1">
    <source>
        <dbReference type="SAM" id="MobiDB-lite"/>
    </source>
</evidence>
<organism evidence="5 6">
    <name type="scientific">Penicillium brasilianum</name>
    <dbReference type="NCBI Taxonomy" id="104259"/>
    <lineage>
        <taxon>Eukaryota</taxon>
        <taxon>Fungi</taxon>
        <taxon>Dikarya</taxon>
        <taxon>Ascomycota</taxon>
        <taxon>Pezizomycotina</taxon>
        <taxon>Eurotiomycetes</taxon>
        <taxon>Eurotiomycetidae</taxon>
        <taxon>Eurotiales</taxon>
        <taxon>Aspergillaceae</taxon>
        <taxon>Penicillium</taxon>
    </lineage>
</organism>
<feature type="compositionally biased region" description="Low complexity" evidence="1">
    <location>
        <begin position="355"/>
        <end position="375"/>
    </location>
</feature>
<gene>
    <name evidence="5" type="ORF">PMG11_07637</name>
</gene>
<dbReference type="CDD" id="cd15488">
    <property type="entry name" value="Tm-1-like"/>
    <property type="match status" value="1"/>
</dbReference>
<feature type="domain" description="Clr5" evidence="3">
    <location>
        <begin position="8"/>
        <end position="54"/>
    </location>
</feature>
<dbReference type="Gene3D" id="3.40.50.12030">
    <property type="entry name" value="Uncharacterised protein family UPF0261, NC domain"/>
    <property type="match status" value="1"/>
</dbReference>
<dbReference type="OrthoDB" id="10264588at2759"/>
<feature type="domain" description="UPF0261" evidence="2">
    <location>
        <begin position="159"/>
        <end position="337"/>
    </location>
</feature>
<evidence type="ECO:0000313" key="6">
    <source>
        <dbReference type="Proteomes" id="UP000042958"/>
    </source>
</evidence>
<dbReference type="Pfam" id="PF23189">
    <property type="entry name" value="UPF0261_C"/>
    <property type="match status" value="1"/>
</dbReference>
<dbReference type="STRING" id="104259.A0A0F7TQM6"/>
<evidence type="ECO:0000259" key="2">
    <source>
        <dbReference type="Pfam" id="PF06792"/>
    </source>
</evidence>
<dbReference type="InterPro" id="IPR044122">
    <property type="entry name" value="UPF0261_N"/>
</dbReference>
<feature type="domain" description="UPF0261" evidence="4">
    <location>
        <begin position="381"/>
        <end position="608"/>
    </location>
</feature>
<dbReference type="InterPro" id="IPR025676">
    <property type="entry name" value="Clr5_dom"/>
</dbReference>
<protein>
    <submittedName>
        <fullName evidence="5">Uncharacterized protein</fullName>
    </submittedName>
</protein>
<dbReference type="Gene3D" id="3.40.50.12020">
    <property type="entry name" value="Uncharacterised protein family UPF0261, NN domain"/>
    <property type="match status" value="1"/>
</dbReference>
<keyword evidence="6" id="KW-1185">Reference proteome</keyword>
<dbReference type="InterPro" id="IPR051353">
    <property type="entry name" value="Tobamovirus_resist_UPF0261"/>
</dbReference>
<sequence length="621" mass="68270">MPPTINIDLYKDFVLGLYEDRIPLPDICKALKEQHGVSITSKTLRRRIEDWGIKGGRTAYRSSKDDALRALVRKLVCEEKLPTKKVLEVLAEEGFTMSDTTLRRMRKDLGIVLRNDDPVKLARQRDRMRRRRQLEIALDGQLPTRLVNHASIKTPPTIPTILLLGTCDTKLSELLFTKSRIEKSILCQVQIMDIGRNPVTHDNITFAQEIYSSYFTSLKRPTVEIQTLDRTEYIDTLAPYASSFASHLFAEQKVHAILGIGGSCGTALATQVMRDGFPVGFPKMMVSTMASGDVGPYIGETDITMMYSVVDIAGRNRLLERVLGNAASAIAGMARTYFEDVTSKSTLVPTVSQGQTGSEETSNQTQSQSQSQSQSRNDAVRIGITMFGVTTPAATAAREHLETVLPGCEVYVFHATGSGGKAMERLISEDQLDAVLDLTTTEIADEVVGGVLSAGPTRLCAATKKNIPRVISLGACDVVNFGTPDSVPAIFAHASQPKRVFHRHNSTVTLMRTTEEECIRVAKLIATNLLEGNAGWESNCRTKVILPLEGLSLLDTPQSPFWNPVADRALFSTLEDELRGSEILVVRESRRINDPGFAVAAADMLCELIRDHRGEQGSSTD</sequence>
<dbReference type="AlphaFoldDB" id="A0A0F7TQM6"/>
<reference evidence="6" key="1">
    <citation type="journal article" date="2015" name="Genome Announc.">
        <title>Draft genome sequence of the fungus Penicillium brasilianum MG11.</title>
        <authorList>
            <person name="Horn F."/>
            <person name="Linde J."/>
            <person name="Mattern D.J."/>
            <person name="Walther G."/>
            <person name="Guthke R."/>
            <person name="Brakhage A.A."/>
            <person name="Valiante V."/>
        </authorList>
    </citation>
    <scope>NUCLEOTIDE SEQUENCE [LARGE SCALE GENOMIC DNA]</scope>
    <source>
        <strain evidence="6">MG11</strain>
    </source>
</reference>
<dbReference type="InterPro" id="IPR056778">
    <property type="entry name" value="UPF0261_C"/>
</dbReference>
<dbReference type="Proteomes" id="UP000042958">
    <property type="component" value="Unassembled WGS sequence"/>
</dbReference>
<dbReference type="EMBL" id="CDHK01000006">
    <property type="protein sequence ID" value="CEJ58999.1"/>
    <property type="molecule type" value="Genomic_DNA"/>
</dbReference>
<dbReference type="PANTHER" id="PTHR31862:SF1">
    <property type="entry name" value="UPF0261 DOMAIN PROTEIN (AFU_ORTHOLOGUE AFUA_1G10120)"/>
    <property type="match status" value="1"/>
</dbReference>
<accession>A0A0F7TQM6</accession>
<evidence type="ECO:0000313" key="5">
    <source>
        <dbReference type="EMBL" id="CEJ58999.1"/>
    </source>
</evidence>